<protein>
    <submittedName>
        <fullName evidence="1">Uncharacterized protein</fullName>
    </submittedName>
</protein>
<accession>A0A6C0KMS4</accession>
<proteinExistence type="predicted"/>
<reference evidence="1" key="1">
    <citation type="journal article" date="2020" name="Nature">
        <title>Giant virus diversity and host interactions through global metagenomics.</title>
        <authorList>
            <person name="Schulz F."/>
            <person name="Roux S."/>
            <person name="Paez-Espino D."/>
            <person name="Jungbluth S."/>
            <person name="Walsh D.A."/>
            <person name="Denef V.J."/>
            <person name="McMahon K.D."/>
            <person name="Konstantinidis K.T."/>
            <person name="Eloe-Fadrosh E.A."/>
            <person name="Kyrpides N.C."/>
            <person name="Woyke T."/>
        </authorList>
    </citation>
    <scope>NUCLEOTIDE SEQUENCE</scope>
    <source>
        <strain evidence="1">GVMAG-S-3300013014-104</strain>
    </source>
</reference>
<dbReference type="AlphaFoldDB" id="A0A6C0KMS4"/>
<dbReference type="Pfam" id="PF19064">
    <property type="entry name" value="DUF5760"/>
    <property type="match status" value="1"/>
</dbReference>
<organism evidence="1">
    <name type="scientific">viral metagenome</name>
    <dbReference type="NCBI Taxonomy" id="1070528"/>
    <lineage>
        <taxon>unclassified sequences</taxon>
        <taxon>metagenomes</taxon>
        <taxon>organismal metagenomes</taxon>
    </lineage>
</organism>
<evidence type="ECO:0000313" key="1">
    <source>
        <dbReference type="EMBL" id="QHU18919.1"/>
    </source>
</evidence>
<dbReference type="EMBL" id="MN740943">
    <property type="protein sequence ID" value="QHU18919.1"/>
    <property type="molecule type" value="Genomic_DNA"/>
</dbReference>
<name>A0A6C0KMS4_9ZZZZ</name>
<sequence>MEEIIENSDQNNVNTKLNTKEELILNIKDWIKIDNEVTKLKSEVKEKNNIKKALTETLVNVMKDNSIDCFDINGGALVYKKKKTRQSISAKFLLSQLEEYYKDEPEIAKEITKKVLDNRIEVIKEEIKRKIN</sequence>
<dbReference type="InterPro" id="IPR043918">
    <property type="entry name" value="DUF5760"/>
</dbReference>